<name>A0ABW8IVM1_9GAMM</name>
<keyword evidence="3" id="KW-1185">Reference proteome</keyword>
<dbReference type="Proteomes" id="UP001620405">
    <property type="component" value="Unassembled WGS sequence"/>
</dbReference>
<feature type="domain" description="HD" evidence="1">
    <location>
        <begin position="29"/>
        <end position="104"/>
    </location>
</feature>
<dbReference type="EMBL" id="JADIKG010000012">
    <property type="protein sequence ID" value="MFK2874031.1"/>
    <property type="molecule type" value="Genomic_DNA"/>
</dbReference>
<protein>
    <submittedName>
        <fullName evidence="2">HD domain-containing protein</fullName>
    </submittedName>
</protein>
<dbReference type="InterPro" id="IPR052567">
    <property type="entry name" value="OP_Dioxygenase"/>
</dbReference>
<evidence type="ECO:0000259" key="1">
    <source>
        <dbReference type="Pfam" id="PF01966"/>
    </source>
</evidence>
<proteinExistence type="predicted"/>
<dbReference type="Gene3D" id="1.10.3210.10">
    <property type="entry name" value="Hypothetical protein af1432"/>
    <property type="match status" value="1"/>
</dbReference>
<reference evidence="2 3" key="1">
    <citation type="submission" date="2020-10" db="EMBL/GenBank/DDBJ databases">
        <title>Phylogeny of dyella-like bacteria.</title>
        <authorList>
            <person name="Fu J."/>
        </authorList>
    </citation>
    <scope>NUCLEOTIDE SEQUENCE [LARGE SCALE GENOMIC DNA]</scope>
    <source>
        <strain evidence="2 3">DHOB07</strain>
    </source>
</reference>
<gene>
    <name evidence="2" type="ORF">ISP13_10855</name>
</gene>
<dbReference type="PANTHER" id="PTHR40202:SF1">
    <property type="entry name" value="HD DOMAIN-CONTAINING PROTEIN"/>
    <property type="match status" value="1"/>
</dbReference>
<comment type="caution">
    <text evidence="2">The sequence shown here is derived from an EMBL/GenBank/DDBJ whole genome shotgun (WGS) entry which is preliminary data.</text>
</comment>
<dbReference type="PANTHER" id="PTHR40202">
    <property type="match status" value="1"/>
</dbReference>
<evidence type="ECO:0000313" key="2">
    <source>
        <dbReference type="EMBL" id="MFK2874031.1"/>
    </source>
</evidence>
<sequence length="188" mass="20721">MTSTKNVQELLDLLSAKGNDAYFGEEVSVLEHSLQCAHFAEQSHASPATITAALLHDIGHILHGLPEDIARYGKDGRHEEIGATYLSHWFDEAVTETVRLHVAAKRYLCATDPSYISQLSPSSIESLQIQGGFMSREEANAFDALPNAKLAVQVRRWDDDAKIPALKVPGLQHYLPILRAVLRTPVTP</sequence>
<dbReference type="CDD" id="cd00077">
    <property type="entry name" value="HDc"/>
    <property type="match status" value="1"/>
</dbReference>
<dbReference type="InterPro" id="IPR006674">
    <property type="entry name" value="HD_domain"/>
</dbReference>
<evidence type="ECO:0000313" key="3">
    <source>
        <dbReference type="Proteomes" id="UP001620405"/>
    </source>
</evidence>
<dbReference type="InterPro" id="IPR003607">
    <property type="entry name" value="HD/PDEase_dom"/>
</dbReference>
<dbReference type="Pfam" id="PF01966">
    <property type="entry name" value="HD"/>
    <property type="match status" value="1"/>
</dbReference>
<organism evidence="2 3">
    <name type="scientific">Dyella lipolytica</name>
    <dbReference type="NCBI Taxonomy" id="1867835"/>
    <lineage>
        <taxon>Bacteria</taxon>
        <taxon>Pseudomonadati</taxon>
        <taxon>Pseudomonadota</taxon>
        <taxon>Gammaproteobacteria</taxon>
        <taxon>Lysobacterales</taxon>
        <taxon>Rhodanobacteraceae</taxon>
        <taxon>Dyella</taxon>
    </lineage>
</organism>
<dbReference type="RefSeq" id="WP_284401142.1">
    <property type="nucleotide sequence ID" value="NZ_BSNQ01000009.1"/>
</dbReference>
<dbReference type="SUPFAM" id="SSF109604">
    <property type="entry name" value="HD-domain/PDEase-like"/>
    <property type="match status" value="1"/>
</dbReference>
<accession>A0ABW8IVM1</accession>